<accession>A0A1I2NQI7</accession>
<gene>
    <name evidence="3" type="ORF">SAMN05660649_00524</name>
</gene>
<evidence type="ECO:0000256" key="2">
    <source>
        <dbReference type="SAM" id="SignalP"/>
    </source>
</evidence>
<organism evidence="3 4">
    <name type="scientific">Desulfotruncus arcticus DSM 17038</name>
    <dbReference type="NCBI Taxonomy" id="1121424"/>
    <lineage>
        <taxon>Bacteria</taxon>
        <taxon>Bacillati</taxon>
        <taxon>Bacillota</taxon>
        <taxon>Clostridia</taxon>
        <taxon>Eubacteriales</taxon>
        <taxon>Desulfallaceae</taxon>
        <taxon>Desulfotruncus</taxon>
    </lineage>
</organism>
<protein>
    <recommendedName>
        <fullName evidence="5">SH3 domain-containing protein</fullName>
    </recommendedName>
</protein>
<proteinExistence type="predicted"/>
<feature type="region of interest" description="Disordered" evidence="1">
    <location>
        <begin position="194"/>
        <end position="222"/>
    </location>
</feature>
<reference evidence="4" key="1">
    <citation type="submission" date="2016-10" db="EMBL/GenBank/DDBJ databases">
        <authorList>
            <person name="Varghese N."/>
            <person name="Submissions S."/>
        </authorList>
    </citation>
    <scope>NUCLEOTIDE SEQUENCE [LARGE SCALE GENOMIC DNA]</scope>
    <source>
        <strain evidence="4">DSM 17038</strain>
    </source>
</reference>
<dbReference type="Proteomes" id="UP000199337">
    <property type="component" value="Unassembled WGS sequence"/>
</dbReference>
<dbReference type="AlphaFoldDB" id="A0A1I2NQI7"/>
<evidence type="ECO:0008006" key="5">
    <source>
        <dbReference type="Google" id="ProtNLM"/>
    </source>
</evidence>
<feature type="chain" id="PRO_5038938608" description="SH3 domain-containing protein" evidence="2">
    <location>
        <begin position="21"/>
        <end position="222"/>
    </location>
</feature>
<evidence type="ECO:0000256" key="1">
    <source>
        <dbReference type="SAM" id="MobiDB-lite"/>
    </source>
</evidence>
<name>A0A1I2NQI7_9FIRM</name>
<dbReference type="RefSeq" id="WP_092468461.1">
    <property type="nucleotide sequence ID" value="NZ_FOOX01000002.1"/>
</dbReference>
<evidence type="ECO:0000313" key="3">
    <source>
        <dbReference type="EMBL" id="SFG06174.1"/>
    </source>
</evidence>
<sequence>MKLKLNKLFIVLVLSFIAVLAIGCSGNNNQSANQDNEAAAATNEQVVIPEEEPALTGKVKAIAGNEITVYKAAAPEQAPGQPPTEAPDQQPAQAPEQPPAGEEAPAEPDPGTAGQAAGQAPAPRNGEAGPGNRPPGLQVTEETATFVIPADTPIVTLQRGSNETTPVNLTEIKEGQFLRVWQKDDTVYFVQMMGGMGPGTDGPADTGNKESGADNAESAGGN</sequence>
<feature type="signal peptide" evidence="2">
    <location>
        <begin position="1"/>
        <end position="20"/>
    </location>
</feature>
<keyword evidence="4" id="KW-1185">Reference proteome</keyword>
<feature type="region of interest" description="Disordered" evidence="1">
    <location>
        <begin position="73"/>
        <end position="138"/>
    </location>
</feature>
<dbReference type="OrthoDB" id="1787414at2"/>
<evidence type="ECO:0000313" key="4">
    <source>
        <dbReference type="Proteomes" id="UP000199337"/>
    </source>
</evidence>
<feature type="compositionally biased region" description="Low complexity" evidence="1">
    <location>
        <begin position="86"/>
        <end position="123"/>
    </location>
</feature>
<keyword evidence="2" id="KW-0732">Signal</keyword>
<dbReference type="EMBL" id="FOOX01000002">
    <property type="protein sequence ID" value="SFG06174.1"/>
    <property type="molecule type" value="Genomic_DNA"/>
</dbReference>
<dbReference type="STRING" id="341036.SAMN05660649_00524"/>
<dbReference type="PROSITE" id="PS51257">
    <property type="entry name" value="PROKAR_LIPOPROTEIN"/>
    <property type="match status" value="1"/>
</dbReference>